<dbReference type="PANTHER" id="PTHR10210:SF32">
    <property type="entry name" value="RIBOSE-PHOSPHATE PYROPHOSPHOKINASE 2"/>
    <property type="match status" value="1"/>
</dbReference>
<evidence type="ECO:0000313" key="12">
    <source>
        <dbReference type="Proteomes" id="UP000176897"/>
    </source>
</evidence>
<evidence type="ECO:0000256" key="2">
    <source>
        <dbReference type="ARBA" id="ARBA00022679"/>
    </source>
</evidence>
<comment type="catalytic activity">
    <reaction evidence="9">
        <text>D-ribose 5-phosphate + ATP = 5-phospho-alpha-D-ribose 1-diphosphate + AMP + H(+)</text>
        <dbReference type="Rhea" id="RHEA:15609"/>
        <dbReference type="ChEBI" id="CHEBI:15378"/>
        <dbReference type="ChEBI" id="CHEBI:30616"/>
        <dbReference type="ChEBI" id="CHEBI:58017"/>
        <dbReference type="ChEBI" id="CHEBI:78346"/>
        <dbReference type="ChEBI" id="CHEBI:456215"/>
        <dbReference type="EC" id="2.7.6.1"/>
    </reaction>
</comment>
<dbReference type="GO" id="GO:0002189">
    <property type="term" value="C:ribose phosphate diphosphokinase complex"/>
    <property type="evidence" value="ECO:0007669"/>
    <property type="project" value="TreeGrafter"/>
</dbReference>
<evidence type="ECO:0000256" key="5">
    <source>
        <dbReference type="ARBA" id="ARBA00022741"/>
    </source>
</evidence>
<evidence type="ECO:0000313" key="11">
    <source>
        <dbReference type="EMBL" id="OGL81288.1"/>
    </source>
</evidence>
<evidence type="ECO:0000256" key="4">
    <source>
        <dbReference type="ARBA" id="ARBA00022727"/>
    </source>
</evidence>
<dbReference type="SUPFAM" id="SSF53271">
    <property type="entry name" value="PRTase-like"/>
    <property type="match status" value="1"/>
</dbReference>
<comment type="caution">
    <text evidence="11">The sequence shown here is derived from an EMBL/GenBank/DDBJ whole genome shotgun (WGS) entry which is preliminary data.</text>
</comment>
<keyword evidence="5" id="KW-0547">Nucleotide-binding</keyword>
<dbReference type="GO" id="GO:0016301">
    <property type="term" value="F:kinase activity"/>
    <property type="evidence" value="ECO:0007669"/>
    <property type="project" value="UniProtKB-KW"/>
</dbReference>
<dbReference type="InterPro" id="IPR029057">
    <property type="entry name" value="PRTase-like"/>
</dbReference>
<reference evidence="11 12" key="1">
    <citation type="journal article" date="2016" name="Nat. Commun.">
        <title>Thousands of microbial genomes shed light on interconnected biogeochemical processes in an aquifer system.</title>
        <authorList>
            <person name="Anantharaman K."/>
            <person name="Brown C.T."/>
            <person name="Hug L.A."/>
            <person name="Sharon I."/>
            <person name="Castelle C.J."/>
            <person name="Probst A.J."/>
            <person name="Thomas B.C."/>
            <person name="Singh A."/>
            <person name="Wilkins M.J."/>
            <person name="Karaoz U."/>
            <person name="Brodie E.L."/>
            <person name="Williams K.H."/>
            <person name="Hubbard S.S."/>
            <person name="Banfield J.F."/>
        </authorList>
    </citation>
    <scope>NUCLEOTIDE SEQUENCE [LARGE SCALE GENOMIC DNA]</scope>
</reference>
<name>A0A1F7UUA8_9BACT</name>
<dbReference type="GO" id="GO:0000287">
    <property type="term" value="F:magnesium ion binding"/>
    <property type="evidence" value="ECO:0007669"/>
    <property type="project" value="InterPro"/>
</dbReference>
<dbReference type="GO" id="GO:0006015">
    <property type="term" value="P:5-phosphoribose 1-diphosphate biosynthetic process"/>
    <property type="evidence" value="ECO:0007669"/>
    <property type="project" value="TreeGrafter"/>
</dbReference>
<feature type="domain" description="Ribose-phosphate pyrophosphokinase N-terminal" evidence="10">
    <location>
        <begin position="1"/>
        <end position="116"/>
    </location>
</feature>
<keyword evidence="3" id="KW-0479">Metal-binding</keyword>
<evidence type="ECO:0000256" key="1">
    <source>
        <dbReference type="ARBA" id="ARBA00013247"/>
    </source>
</evidence>
<dbReference type="Gene3D" id="3.40.50.2020">
    <property type="match status" value="2"/>
</dbReference>
<organism evidence="11 12">
    <name type="scientific">Candidatus Uhrbacteria bacterium RIFCSPLOWO2_01_FULL_47_24</name>
    <dbReference type="NCBI Taxonomy" id="1802401"/>
    <lineage>
        <taxon>Bacteria</taxon>
        <taxon>Candidatus Uhriibacteriota</taxon>
    </lineage>
</organism>
<evidence type="ECO:0000256" key="3">
    <source>
        <dbReference type="ARBA" id="ARBA00022723"/>
    </source>
</evidence>
<accession>A0A1F7UUA8</accession>
<evidence type="ECO:0000259" key="10">
    <source>
        <dbReference type="Pfam" id="PF13793"/>
    </source>
</evidence>
<proteinExistence type="predicted"/>
<dbReference type="GO" id="GO:0004749">
    <property type="term" value="F:ribose phosphate diphosphokinase activity"/>
    <property type="evidence" value="ECO:0007669"/>
    <property type="project" value="UniProtKB-EC"/>
</dbReference>
<sequence length="310" mass="34023">MFIFPTTTYRDFTQKLAKQARLKVGRTEIRKFSDGEIYMRVGERVAGENVYIIGTTAPPSDNFMELLLLINALKTARAKYVTAIIPYFGYGRADHTVKSGEALAAKLMADLLKCAGMDRVITVDLHSPRVEKFFKVPLTHVRMHELLAKAIAHTFSPHLYPLPTGVGRVRANVVVVAPDNGALPLATQVAKILHAKTGWIEKYRPRPNVARATRLHGNVRGKRIVLVDDMIDTAGTITQAIQILKKHGAASITLAATHGVFSGSAITRLQRAGIEHIIVTDTLPSLHTKSFSKLKIVSIIPALARAILTL</sequence>
<protein>
    <recommendedName>
        <fullName evidence="1">ribose-phosphate diphosphokinase</fullName>
        <ecNumber evidence="1">2.7.6.1</ecNumber>
    </recommendedName>
</protein>
<dbReference type="InterPro" id="IPR005946">
    <property type="entry name" value="Rib-P_diPkinase"/>
</dbReference>
<dbReference type="STRING" id="1802401.A3B21_03665"/>
<keyword evidence="7" id="KW-0067">ATP-binding</keyword>
<dbReference type="PANTHER" id="PTHR10210">
    <property type="entry name" value="RIBOSE-PHOSPHATE DIPHOSPHOKINASE FAMILY MEMBER"/>
    <property type="match status" value="1"/>
</dbReference>
<keyword evidence="4" id="KW-0545">Nucleotide biosynthesis</keyword>
<dbReference type="Pfam" id="PF13793">
    <property type="entry name" value="Pribosyltran_N"/>
    <property type="match status" value="1"/>
</dbReference>
<dbReference type="GO" id="GO:0005524">
    <property type="term" value="F:ATP binding"/>
    <property type="evidence" value="ECO:0007669"/>
    <property type="project" value="UniProtKB-KW"/>
</dbReference>
<dbReference type="EMBL" id="MGEJ01000008">
    <property type="protein sequence ID" value="OGL81288.1"/>
    <property type="molecule type" value="Genomic_DNA"/>
</dbReference>
<dbReference type="Pfam" id="PF14572">
    <property type="entry name" value="Pribosyl_synth"/>
    <property type="match status" value="1"/>
</dbReference>
<dbReference type="SMART" id="SM01400">
    <property type="entry name" value="Pribosyltran_N"/>
    <property type="match status" value="1"/>
</dbReference>
<gene>
    <name evidence="11" type="ORF">A3B21_03665</name>
</gene>
<dbReference type="InterPro" id="IPR000836">
    <property type="entry name" value="PRTase_dom"/>
</dbReference>
<keyword evidence="8" id="KW-0460">Magnesium</keyword>
<dbReference type="FunFam" id="3.40.50.2020:FF:000007">
    <property type="entry name" value="Ribose-phosphate pyrophosphokinase"/>
    <property type="match status" value="1"/>
</dbReference>
<evidence type="ECO:0000256" key="7">
    <source>
        <dbReference type="ARBA" id="ARBA00022840"/>
    </source>
</evidence>
<evidence type="ECO:0000256" key="6">
    <source>
        <dbReference type="ARBA" id="ARBA00022777"/>
    </source>
</evidence>
<dbReference type="NCBIfam" id="TIGR01251">
    <property type="entry name" value="ribP_PPkin"/>
    <property type="match status" value="1"/>
</dbReference>
<keyword evidence="6" id="KW-0418">Kinase</keyword>
<dbReference type="InterPro" id="IPR029099">
    <property type="entry name" value="Pribosyltran_N"/>
</dbReference>
<dbReference type="CDD" id="cd06223">
    <property type="entry name" value="PRTases_typeI"/>
    <property type="match status" value="1"/>
</dbReference>
<dbReference type="GO" id="GO:0005737">
    <property type="term" value="C:cytoplasm"/>
    <property type="evidence" value="ECO:0007669"/>
    <property type="project" value="TreeGrafter"/>
</dbReference>
<evidence type="ECO:0000256" key="9">
    <source>
        <dbReference type="ARBA" id="ARBA00049535"/>
    </source>
</evidence>
<dbReference type="AlphaFoldDB" id="A0A1F7UUA8"/>
<dbReference type="GO" id="GO:0006164">
    <property type="term" value="P:purine nucleotide biosynthetic process"/>
    <property type="evidence" value="ECO:0007669"/>
    <property type="project" value="TreeGrafter"/>
</dbReference>
<evidence type="ECO:0000256" key="8">
    <source>
        <dbReference type="ARBA" id="ARBA00022842"/>
    </source>
</evidence>
<dbReference type="Proteomes" id="UP000176897">
    <property type="component" value="Unassembled WGS sequence"/>
</dbReference>
<keyword evidence="2" id="KW-0808">Transferase</keyword>
<dbReference type="EC" id="2.7.6.1" evidence="1"/>